<evidence type="ECO:0000256" key="1">
    <source>
        <dbReference type="SAM" id="MobiDB-lite"/>
    </source>
</evidence>
<keyword evidence="2" id="KW-0812">Transmembrane</keyword>
<feature type="transmembrane region" description="Helical" evidence="2">
    <location>
        <begin position="473"/>
        <end position="494"/>
    </location>
</feature>
<evidence type="ECO:0000313" key="3">
    <source>
        <dbReference type="EMBL" id="GFO28320.1"/>
    </source>
</evidence>
<feature type="region of interest" description="Disordered" evidence="1">
    <location>
        <begin position="286"/>
        <end position="383"/>
    </location>
</feature>
<sequence>MDLRTAHVSCIDSEIFPDTYGPPWRPGHSHQRISLDFTQGGIESSPVQGKNGLDQSANQSNLLPEMDFDLTSEFRPRAASEKLPRPYCNRRQANQNMMQLHGIDWLVGSRPIFSSEKQISAQCYGSHFPPVENRIDSRPKVFLKKPLRKKSHTGQLGHRFRLSKQSLQIDLAASKFWPRAGSDTHLYKHKKSDHTFLDWHDVKDSTGLLAGPAASDSDTEDDSPNYSSFHNTVSQDDLQPCVIRPEHNNNNSNNTNNSNSHANPDCKTINTNNSIAGSNAYITISSRDHIHSKEPRETSKHPKMDYLTVPTKWRPPTFTGEHRCTPSNASNARQQRHHRHKADQQCHRHQEQQQQPPQRQQSVDHDQPLLTPSQRESPQGRKRARHRFFITSRASIWLFTRIVFVFLVLLGLGVILTSLWLMLECKHRFQAVRPLLPNNANFCNTMGMPALFAACTVLFTICGLACTGRKFTGYALIVIASVEILQSVTTVTFYKCRVLSAGRVLASVNDSLVECHAAVLSENRQTSVGHFRVAGNSAPGSNSYDESFSGFPFSVATSKNIAILSTTSSPDLQKLRRTRRARSKGSLAFAINVKSNIRTVENVPEMLHSGEKSVENRRDRTHESLSYRQEPERHRRSAEGKRKIQFGNTGDREKRQAQTFLTEDSSAKPSNLQRSFVKPEETVRSKLVLPGSAQEGAPMLHVDCSSNSKFFQSLSQSADRNTVAKCTRVCRTYQDVCEASWGDYEETDAYYGSGYGERWGVVTNMETSRSIDGQRPTSETDSRRIKRSSSDFQWAVQQCGRRVEHRVHNLCYYDNQIILPMSVCAPLAYILFSCCFIYLARCETARKEKEGGKIVTSVSSSSSTNTTTIMLPPTEHPSRACSMSSFSTEVSREVRNDGLSKLRRWCVPVPWSRRSSLTRQSQSCHELLRLQTVMYSISTIVGLTVLDTDVAVEAV</sequence>
<name>A0AAV4CA83_9GAST</name>
<feature type="region of interest" description="Disordered" evidence="1">
    <location>
        <begin position="767"/>
        <end position="786"/>
    </location>
</feature>
<gene>
    <name evidence="3" type="ORF">PoB_005482500</name>
</gene>
<feature type="transmembrane region" description="Helical" evidence="2">
    <location>
        <begin position="396"/>
        <end position="423"/>
    </location>
</feature>
<feature type="compositionally biased region" description="Basic and acidic residues" evidence="1">
    <location>
        <begin position="608"/>
        <end position="642"/>
    </location>
</feature>
<proteinExistence type="predicted"/>
<comment type="caution">
    <text evidence="3">The sequence shown here is derived from an EMBL/GenBank/DDBJ whole genome shotgun (WGS) entry which is preliminary data.</text>
</comment>
<reference evidence="3 4" key="1">
    <citation type="journal article" date="2021" name="Elife">
        <title>Chloroplast acquisition without the gene transfer in kleptoplastic sea slugs, Plakobranchus ocellatus.</title>
        <authorList>
            <person name="Maeda T."/>
            <person name="Takahashi S."/>
            <person name="Yoshida T."/>
            <person name="Shimamura S."/>
            <person name="Takaki Y."/>
            <person name="Nagai Y."/>
            <person name="Toyoda A."/>
            <person name="Suzuki Y."/>
            <person name="Arimoto A."/>
            <person name="Ishii H."/>
            <person name="Satoh N."/>
            <person name="Nishiyama T."/>
            <person name="Hasebe M."/>
            <person name="Maruyama T."/>
            <person name="Minagawa J."/>
            <person name="Obokata J."/>
            <person name="Shigenobu S."/>
        </authorList>
    </citation>
    <scope>NUCLEOTIDE SEQUENCE [LARGE SCALE GENOMIC DNA]</scope>
</reference>
<keyword evidence="2" id="KW-1133">Transmembrane helix</keyword>
<dbReference type="EMBL" id="BLXT01006029">
    <property type="protein sequence ID" value="GFO28320.1"/>
    <property type="molecule type" value="Genomic_DNA"/>
</dbReference>
<evidence type="ECO:0000256" key="2">
    <source>
        <dbReference type="SAM" id="Phobius"/>
    </source>
</evidence>
<feature type="compositionally biased region" description="Polar residues" evidence="1">
    <location>
        <begin position="224"/>
        <end position="237"/>
    </location>
</feature>
<protein>
    <recommendedName>
        <fullName evidence="5">Tetraspanin</fullName>
    </recommendedName>
</protein>
<feature type="compositionally biased region" description="Basic and acidic residues" evidence="1">
    <location>
        <begin position="342"/>
        <end position="351"/>
    </location>
</feature>
<evidence type="ECO:0000313" key="4">
    <source>
        <dbReference type="Proteomes" id="UP000735302"/>
    </source>
</evidence>
<dbReference type="Proteomes" id="UP000735302">
    <property type="component" value="Unassembled WGS sequence"/>
</dbReference>
<feature type="transmembrane region" description="Helical" evidence="2">
    <location>
        <begin position="817"/>
        <end position="839"/>
    </location>
</feature>
<feature type="compositionally biased region" description="Low complexity" evidence="1">
    <location>
        <begin position="352"/>
        <end position="361"/>
    </location>
</feature>
<accession>A0AAV4CA83</accession>
<feature type="compositionally biased region" description="Polar residues" evidence="1">
    <location>
        <begin position="767"/>
        <end position="777"/>
    </location>
</feature>
<dbReference type="AlphaFoldDB" id="A0AAV4CA83"/>
<feature type="compositionally biased region" description="Polar residues" evidence="1">
    <location>
        <begin position="657"/>
        <end position="673"/>
    </location>
</feature>
<evidence type="ECO:0008006" key="5">
    <source>
        <dbReference type="Google" id="ProtNLM"/>
    </source>
</evidence>
<feature type="compositionally biased region" description="Basic and acidic residues" evidence="1">
    <location>
        <begin position="286"/>
        <end position="304"/>
    </location>
</feature>
<keyword evidence="4" id="KW-1185">Reference proteome</keyword>
<feature type="compositionally biased region" description="Low complexity" evidence="1">
    <location>
        <begin position="248"/>
        <end position="260"/>
    </location>
</feature>
<feature type="region of interest" description="Disordered" evidence="1">
    <location>
        <begin position="210"/>
        <end position="273"/>
    </location>
</feature>
<keyword evidence="2" id="KW-0472">Membrane</keyword>
<organism evidence="3 4">
    <name type="scientific">Plakobranchus ocellatus</name>
    <dbReference type="NCBI Taxonomy" id="259542"/>
    <lineage>
        <taxon>Eukaryota</taxon>
        <taxon>Metazoa</taxon>
        <taxon>Spiralia</taxon>
        <taxon>Lophotrochozoa</taxon>
        <taxon>Mollusca</taxon>
        <taxon>Gastropoda</taxon>
        <taxon>Heterobranchia</taxon>
        <taxon>Euthyneura</taxon>
        <taxon>Panpulmonata</taxon>
        <taxon>Sacoglossa</taxon>
        <taxon>Placobranchoidea</taxon>
        <taxon>Plakobranchidae</taxon>
        <taxon>Plakobranchus</taxon>
    </lineage>
</organism>
<feature type="transmembrane region" description="Helical" evidence="2">
    <location>
        <begin position="446"/>
        <end position="466"/>
    </location>
</feature>
<feature type="region of interest" description="Disordered" evidence="1">
    <location>
        <begin position="602"/>
        <end position="673"/>
    </location>
</feature>